<dbReference type="Pfam" id="PF12999">
    <property type="entry name" value="PRKCSH-like"/>
    <property type="match status" value="1"/>
</dbReference>
<keyword evidence="5" id="KW-1015">Disulfide bond</keyword>
<evidence type="ECO:0000259" key="8">
    <source>
        <dbReference type="PROSITE" id="PS50222"/>
    </source>
</evidence>
<dbReference type="InterPro" id="IPR039794">
    <property type="entry name" value="Gtb1-like"/>
</dbReference>
<evidence type="ECO:0000256" key="6">
    <source>
        <dbReference type="SAM" id="Coils"/>
    </source>
</evidence>
<dbReference type="GO" id="GO:0017177">
    <property type="term" value="C:glucosidase II complex"/>
    <property type="evidence" value="ECO:0007669"/>
    <property type="project" value="TreeGrafter"/>
</dbReference>
<keyword evidence="6" id="KW-0175">Coiled coil</keyword>
<feature type="domain" description="MRH" evidence="9">
    <location>
        <begin position="419"/>
        <end position="517"/>
    </location>
</feature>
<evidence type="ECO:0000256" key="1">
    <source>
        <dbReference type="ARBA" id="ARBA00022387"/>
    </source>
</evidence>
<keyword evidence="3" id="KW-0256">Endoplasmic reticulum</keyword>
<dbReference type="EMBL" id="JADBJN010000003">
    <property type="protein sequence ID" value="KAG5671788.1"/>
    <property type="molecule type" value="Genomic_DNA"/>
</dbReference>
<dbReference type="InterPro" id="IPR044865">
    <property type="entry name" value="MRH_dom"/>
</dbReference>
<proteinExistence type="predicted"/>
<protein>
    <recommendedName>
        <fullName evidence="1">Glucosidase 2 subunit beta</fullName>
    </recommendedName>
</protein>
<feature type="coiled-coil region" evidence="6">
    <location>
        <begin position="159"/>
        <end position="227"/>
    </location>
</feature>
<feature type="domain" description="EF-hand" evidence="8">
    <location>
        <begin position="219"/>
        <end position="254"/>
    </location>
</feature>
<dbReference type="SUPFAM" id="SSF50911">
    <property type="entry name" value="Mannose 6-phosphate receptor domain"/>
    <property type="match status" value="1"/>
</dbReference>
<dbReference type="InterPro" id="IPR011992">
    <property type="entry name" value="EF-hand-dom_pair"/>
</dbReference>
<dbReference type="PANTHER" id="PTHR12630:SF1">
    <property type="entry name" value="GLUCOSIDASE 2 SUBUNIT BETA"/>
    <property type="match status" value="1"/>
</dbReference>
<feature type="compositionally biased region" description="Acidic residues" evidence="7">
    <location>
        <begin position="306"/>
        <end position="315"/>
    </location>
</feature>
<gene>
    <name evidence="10" type="ORF">PVAND_001964</name>
</gene>
<dbReference type="AlphaFoldDB" id="A0A9J6BPK0"/>
<feature type="compositionally biased region" description="Acidic residues" evidence="7">
    <location>
        <begin position="323"/>
        <end position="335"/>
    </location>
</feature>
<dbReference type="InterPro" id="IPR018247">
    <property type="entry name" value="EF_Hand_1_Ca_BS"/>
</dbReference>
<sequence>MIVNLPILSIVIGIFSYFALCDKPILRGIDPQRAQLYANNNDKFTCFDGKKTIKYTQLNDDYCDCADASDEPGTSACVSGRFFCINAGFKSLIIPSSRVNDGICDCCDGSDEYFSNAKCINNCIELGSADRLREKQLAELLKNGNQLRLELAQKGKKLKEDQKIRLAELEKSKDQANKIREEKRQIKADAEIFENDALNVYRQAEEESKKQKEEEEAQKNRVEAEETFLKYDSNSDGKVDITELQTRIVFDKNRNGIVEIEEARYFLDDNDELDLESFITLGWPKIKPFLMLDSGLFKPPRRNDEPIDDEEEEHEVEQQGGEEPNEEAELLNEEEEQHHEEEGEFDEEAQEEPQNEAPPTPQVQYDDETQRLIHEANEARNQYDIADREYREIETEFNKIKSALEKDFGPEEEFAPLNGECFNYEDREYIYKLCMFDKATQQPKSGGSETRLGGWDGWKSNDYRQMFYSNGAGCWNGPSRSTLVDIECGLDTRILSVTEPNRCEYNFKIQTPAACFAALSADTHDEL</sequence>
<dbReference type="PROSITE" id="PS51914">
    <property type="entry name" value="MRH"/>
    <property type="match status" value="1"/>
</dbReference>
<comment type="caution">
    <text evidence="10">The sequence shown here is derived from an EMBL/GenBank/DDBJ whole genome shotgun (WGS) entry which is preliminary data.</text>
</comment>
<evidence type="ECO:0000256" key="3">
    <source>
        <dbReference type="ARBA" id="ARBA00022824"/>
    </source>
</evidence>
<dbReference type="Pfam" id="PF13015">
    <property type="entry name" value="PRKCSH_1"/>
    <property type="match status" value="1"/>
</dbReference>
<reference evidence="10" key="1">
    <citation type="submission" date="2021-03" db="EMBL/GenBank/DDBJ databases">
        <title>Chromosome level genome of the anhydrobiotic midge Polypedilum vanderplanki.</title>
        <authorList>
            <person name="Yoshida Y."/>
            <person name="Kikawada T."/>
            <person name="Gusev O."/>
        </authorList>
    </citation>
    <scope>NUCLEOTIDE SEQUENCE</scope>
    <source>
        <strain evidence="10">NIAS01</strain>
        <tissue evidence="10">Whole body or cell culture</tissue>
    </source>
</reference>
<dbReference type="GO" id="GO:0005509">
    <property type="term" value="F:calcium ion binding"/>
    <property type="evidence" value="ECO:0007669"/>
    <property type="project" value="InterPro"/>
</dbReference>
<keyword evidence="11" id="KW-1185">Reference proteome</keyword>
<dbReference type="InterPro" id="IPR009011">
    <property type="entry name" value="Man6P_isomerase_rcpt-bd_dom_sf"/>
</dbReference>
<name>A0A9J6BPK0_POLVA</name>
<dbReference type="PROSITE" id="PS50222">
    <property type="entry name" value="EF_HAND_2"/>
    <property type="match status" value="1"/>
</dbReference>
<evidence type="ECO:0000256" key="5">
    <source>
        <dbReference type="ARBA" id="ARBA00023157"/>
    </source>
</evidence>
<dbReference type="GO" id="GO:0006491">
    <property type="term" value="P:N-glycan processing"/>
    <property type="evidence" value="ECO:0007669"/>
    <property type="project" value="TreeGrafter"/>
</dbReference>
<evidence type="ECO:0000259" key="9">
    <source>
        <dbReference type="PROSITE" id="PS51914"/>
    </source>
</evidence>
<dbReference type="PROSITE" id="PS00018">
    <property type="entry name" value="EF_HAND_1"/>
    <property type="match status" value="1"/>
</dbReference>
<feature type="region of interest" description="Disordered" evidence="7">
    <location>
        <begin position="294"/>
        <end position="364"/>
    </location>
</feature>
<evidence type="ECO:0000256" key="4">
    <source>
        <dbReference type="ARBA" id="ARBA00022837"/>
    </source>
</evidence>
<dbReference type="SUPFAM" id="SSF47473">
    <property type="entry name" value="EF-hand"/>
    <property type="match status" value="1"/>
</dbReference>
<dbReference type="InterPro" id="IPR036607">
    <property type="entry name" value="PRKCSH"/>
</dbReference>
<dbReference type="Gene3D" id="2.70.130.10">
    <property type="entry name" value="Mannose-6-phosphate receptor binding domain"/>
    <property type="match status" value="1"/>
</dbReference>
<keyword evidence="2" id="KW-0732">Signal</keyword>
<evidence type="ECO:0000313" key="11">
    <source>
        <dbReference type="Proteomes" id="UP001107558"/>
    </source>
</evidence>
<keyword evidence="4" id="KW-0106">Calcium</keyword>
<dbReference type="PANTHER" id="PTHR12630">
    <property type="entry name" value="N-LINKED OLIGOSACCHARIDE PROCESSING"/>
    <property type="match status" value="1"/>
</dbReference>
<accession>A0A9J6BPK0</accession>
<dbReference type="InterPro" id="IPR002048">
    <property type="entry name" value="EF_hand_dom"/>
</dbReference>
<evidence type="ECO:0000313" key="10">
    <source>
        <dbReference type="EMBL" id="KAG5671788.1"/>
    </source>
</evidence>
<evidence type="ECO:0000256" key="2">
    <source>
        <dbReference type="ARBA" id="ARBA00022729"/>
    </source>
</evidence>
<feature type="compositionally biased region" description="Acidic residues" evidence="7">
    <location>
        <begin position="342"/>
        <end position="354"/>
    </location>
</feature>
<evidence type="ECO:0000256" key="7">
    <source>
        <dbReference type="SAM" id="MobiDB-lite"/>
    </source>
</evidence>
<dbReference type="Proteomes" id="UP001107558">
    <property type="component" value="Chromosome 3"/>
</dbReference>
<dbReference type="OrthoDB" id="28322at2759"/>
<organism evidence="10 11">
    <name type="scientific">Polypedilum vanderplanki</name>
    <name type="common">Sleeping chironomid midge</name>
    <dbReference type="NCBI Taxonomy" id="319348"/>
    <lineage>
        <taxon>Eukaryota</taxon>
        <taxon>Metazoa</taxon>
        <taxon>Ecdysozoa</taxon>
        <taxon>Arthropoda</taxon>
        <taxon>Hexapoda</taxon>
        <taxon>Insecta</taxon>
        <taxon>Pterygota</taxon>
        <taxon>Neoptera</taxon>
        <taxon>Endopterygota</taxon>
        <taxon>Diptera</taxon>
        <taxon>Nematocera</taxon>
        <taxon>Chironomoidea</taxon>
        <taxon>Chironomidae</taxon>
        <taxon>Chironominae</taxon>
        <taxon>Polypedilum</taxon>
        <taxon>Polypedilum</taxon>
    </lineage>
</organism>
<dbReference type="InterPro" id="IPR028146">
    <property type="entry name" value="PRKCSH_N"/>
</dbReference>